<sequence>MEFFVDAYLDMIIEKATAGRTPQRATERATHPLFPKGNVMSQVRASLPDTPNSNGQD</sequence>
<evidence type="ECO:0000313" key="3">
    <source>
        <dbReference type="Proteomes" id="UP000517916"/>
    </source>
</evidence>
<accession>A0ABR6BIQ2</accession>
<keyword evidence="3" id="KW-1185">Reference proteome</keyword>
<gene>
    <name evidence="2" type="ORF">BC739_003982</name>
</gene>
<evidence type="ECO:0000256" key="1">
    <source>
        <dbReference type="SAM" id="MobiDB-lite"/>
    </source>
</evidence>
<feature type="compositionally biased region" description="Polar residues" evidence="1">
    <location>
        <begin position="39"/>
        <end position="57"/>
    </location>
</feature>
<name>A0ABR6BIQ2_9PSEU</name>
<dbReference type="Proteomes" id="UP000517916">
    <property type="component" value="Unassembled WGS sequence"/>
</dbReference>
<protein>
    <submittedName>
        <fullName evidence="2">Uncharacterized protein</fullName>
    </submittedName>
</protein>
<proteinExistence type="predicted"/>
<dbReference type="EMBL" id="JACJID010000003">
    <property type="protein sequence ID" value="MBA8926776.1"/>
    <property type="molecule type" value="Genomic_DNA"/>
</dbReference>
<feature type="region of interest" description="Disordered" evidence="1">
    <location>
        <begin position="18"/>
        <end position="57"/>
    </location>
</feature>
<organism evidence="2 3">
    <name type="scientific">Kutzneria viridogrisea</name>
    <dbReference type="NCBI Taxonomy" id="47990"/>
    <lineage>
        <taxon>Bacteria</taxon>
        <taxon>Bacillati</taxon>
        <taxon>Actinomycetota</taxon>
        <taxon>Actinomycetes</taxon>
        <taxon>Pseudonocardiales</taxon>
        <taxon>Pseudonocardiaceae</taxon>
        <taxon>Kutzneria</taxon>
    </lineage>
</organism>
<comment type="caution">
    <text evidence="2">The sequence shown here is derived from an EMBL/GenBank/DDBJ whole genome shotgun (WGS) entry which is preliminary data.</text>
</comment>
<reference evidence="2 3" key="1">
    <citation type="submission" date="2020-08" db="EMBL/GenBank/DDBJ databases">
        <title>Genomic Encyclopedia of Archaeal and Bacterial Type Strains, Phase II (KMG-II): from individual species to whole genera.</title>
        <authorList>
            <person name="Goeker M."/>
        </authorList>
    </citation>
    <scope>NUCLEOTIDE SEQUENCE [LARGE SCALE GENOMIC DNA]</scope>
    <source>
        <strain evidence="2 3">DSM 43850</strain>
    </source>
</reference>
<evidence type="ECO:0000313" key="2">
    <source>
        <dbReference type="EMBL" id="MBA8926776.1"/>
    </source>
</evidence>